<dbReference type="InterPro" id="IPR011051">
    <property type="entry name" value="RmlC_Cupin_sf"/>
</dbReference>
<reference evidence="2" key="1">
    <citation type="submission" date="2018-05" db="EMBL/GenBank/DDBJ databases">
        <authorList>
            <person name="Lanie J.A."/>
            <person name="Ng W.-L."/>
            <person name="Kazmierczak K.M."/>
            <person name="Andrzejewski T.M."/>
            <person name="Davidsen T.M."/>
            <person name="Wayne K.J."/>
            <person name="Tettelin H."/>
            <person name="Glass J.I."/>
            <person name="Rusch D."/>
            <person name="Podicherti R."/>
            <person name="Tsui H.-C.T."/>
            <person name="Winkler M.E."/>
        </authorList>
    </citation>
    <scope>NUCLEOTIDE SEQUENCE</scope>
</reference>
<dbReference type="EMBL" id="UINC01058025">
    <property type="protein sequence ID" value="SVB79818.1"/>
    <property type="molecule type" value="Genomic_DNA"/>
</dbReference>
<dbReference type="SUPFAM" id="SSF51182">
    <property type="entry name" value="RmlC-like cupins"/>
    <property type="match status" value="1"/>
</dbReference>
<dbReference type="GO" id="GO:0008270">
    <property type="term" value="F:zinc ion binding"/>
    <property type="evidence" value="ECO:0007669"/>
    <property type="project" value="InterPro"/>
</dbReference>
<dbReference type="Gene3D" id="2.60.120.10">
    <property type="entry name" value="Jelly Rolls"/>
    <property type="match status" value="1"/>
</dbReference>
<dbReference type="InterPro" id="IPR014710">
    <property type="entry name" value="RmlC-like_jellyroll"/>
</dbReference>
<dbReference type="InterPro" id="IPR046457">
    <property type="entry name" value="PMI_typeI_cat"/>
</dbReference>
<feature type="non-terminal residue" evidence="2">
    <location>
        <position position="98"/>
    </location>
</feature>
<accession>A0A382GXM2</accession>
<evidence type="ECO:0000259" key="1">
    <source>
        <dbReference type="Pfam" id="PF20511"/>
    </source>
</evidence>
<name>A0A382GXM2_9ZZZZ</name>
<evidence type="ECO:0000313" key="2">
    <source>
        <dbReference type="EMBL" id="SVB79818.1"/>
    </source>
</evidence>
<gene>
    <name evidence="2" type="ORF">METZ01_LOCUS232672</name>
</gene>
<dbReference type="Pfam" id="PF20511">
    <property type="entry name" value="PMI_typeI_cat"/>
    <property type="match status" value="1"/>
</dbReference>
<sequence>MLYPLTFEPIFQERVWGGRHLETLFNKPLPPGLRIGESWEVSDRPDAVSVIANGPFAGHDLRWLMENHAEELLGEVPSHDENFPWLAKLLDANEDLSV</sequence>
<dbReference type="AlphaFoldDB" id="A0A382GXM2"/>
<proteinExistence type="predicted"/>
<feature type="domain" description="Phosphomannose isomerase type I catalytic" evidence="1">
    <location>
        <begin position="8"/>
        <end position="98"/>
    </location>
</feature>
<protein>
    <recommendedName>
        <fullName evidence="1">Phosphomannose isomerase type I catalytic domain-containing protein</fullName>
    </recommendedName>
</protein>
<dbReference type="GO" id="GO:0004476">
    <property type="term" value="F:mannose-6-phosphate isomerase activity"/>
    <property type="evidence" value="ECO:0007669"/>
    <property type="project" value="InterPro"/>
</dbReference>
<organism evidence="2">
    <name type="scientific">marine metagenome</name>
    <dbReference type="NCBI Taxonomy" id="408172"/>
    <lineage>
        <taxon>unclassified sequences</taxon>
        <taxon>metagenomes</taxon>
        <taxon>ecological metagenomes</taxon>
    </lineage>
</organism>